<sequence>METNHVKFDELTAMASECNNLEPGMNCTNFNDSSKDSQSVPSKSDLDNLFGPMYEEYYLTSSNEDDAPPIVSSSEEQVVIEPNSPFLNEVADEFVQEDVADFDGNMFHNAPQTPEFDVAESSSTYQDPSNMHQFHQQHRSIDRWTKNHPLEQVIGDPSKPVMTRKRLQTDVEVCMYALTVSTIEPKNIKEAMLDHSWIESMQDELNQFKRLDVWELVECPIGRNIIKVKWIWKNKTDAENTVIRNKSRLVAKGYGQEEGIDFEESFAPVARLEAVRIFVAYAAHKNFPIFQMDVKTAFLNGPLKEEVFVQQPDGFVDPDFPNHVYRLKKALYGLKQAPRAWYDKLSSFLIEHHFTKGIVDPTLFTRRHGDDILLVQIYVDDIIFGSTKPVFAKRFEKLMKDNFEMSMIGEMKFFLGLQVHQSPRGTLVDQTKYHSMIGGLMYLTTSRPDIPLRHLQSINMGLWYSKDSGFELIAYADADHAGCNDDCKITSRGVQFLGDKLVSWSSKKQNCIAMSSAEAEDTLHLPVETPENPFVAPANIHTIEAFMNRVGYQGVVGQKKGSYSVSSIIKLIVADLMKKFPDIPKRLEKDYHSIKDDVPLTKKRKQIAGESSLPRKSLKITIKQKQLVEKDDDASKDRIEPGSHKDNPKVVVDDDYDNEREKQDDEMGSLEVRNEETQTTIPTLLSSPRKIISSDKKTFQELTDIVSNPTISTSKQPQVKKQISSKYSHLPGALRKMCRRQGYMIQDMERKCVTTVKEDAFHSHHDEHQDDDDAPPEGEKRVKSSKKSKSSKSARGSSSKHSRKRQPQPYNQDTKFKHQECDAWEEENVVEEDEVIPEDVTPELIAESQNVDKRVPTIFDHARMEATLRYSLSNLSRNAEEYAYHLEQSTSFMENQIVWKSRQQDIPCTIPKTLIFYGPQRNPNEPLRPLYNKDLFFLKYGNTEEKKYILSLHKIHAEEFPELDLEEKLNRWVRKFKTFNEDAWLSIQHWKDSWHKRVYNQNQKRVEKNPKDYYSNHRITEVVRIITDQPHGLDFMKKNLMMRANDKPTQFFLKRHQVRGSGCWKCLEHKRY</sequence>
<feature type="region of interest" description="Disordered" evidence="1">
    <location>
        <begin position="627"/>
        <end position="679"/>
    </location>
</feature>
<comment type="caution">
    <text evidence="3">The sequence shown here is derived from an EMBL/GenBank/DDBJ whole genome shotgun (WGS) entry which is preliminary data.</text>
</comment>
<evidence type="ECO:0000259" key="2">
    <source>
        <dbReference type="Pfam" id="PF07727"/>
    </source>
</evidence>
<dbReference type="Pfam" id="PF07727">
    <property type="entry name" value="RVT_2"/>
    <property type="match status" value="1"/>
</dbReference>
<evidence type="ECO:0000256" key="1">
    <source>
        <dbReference type="SAM" id="MobiDB-lite"/>
    </source>
</evidence>
<evidence type="ECO:0000313" key="4">
    <source>
        <dbReference type="Proteomes" id="UP001151760"/>
    </source>
</evidence>
<dbReference type="PANTHER" id="PTHR11439:SF483">
    <property type="entry name" value="PEPTIDE SYNTHASE GLIP-LIKE, PUTATIVE (AFU_ORTHOLOGUE AFUA_3G12920)-RELATED"/>
    <property type="match status" value="1"/>
</dbReference>
<evidence type="ECO:0000313" key="3">
    <source>
        <dbReference type="EMBL" id="GJT94856.1"/>
    </source>
</evidence>
<name>A0ABQ5I556_9ASTR</name>
<dbReference type="PANTHER" id="PTHR11439">
    <property type="entry name" value="GAG-POL-RELATED RETROTRANSPOSON"/>
    <property type="match status" value="1"/>
</dbReference>
<reference evidence="3" key="1">
    <citation type="journal article" date="2022" name="Int. J. Mol. Sci.">
        <title>Draft Genome of Tanacetum Coccineum: Genomic Comparison of Closely Related Tanacetum-Family Plants.</title>
        <authorList>
            <person name="Yamashiro T."/>
            <person name="Shiraishi A."/>
            <person name="Nakayama K."/>
            <person name="Satake H."/>
        </authorList>
    </citation>
    <scope>NUCLEOTIDE SEQUENCE</scope>
</reference>
<reference evidence="3" key="2">
    <citation type="submission" date="2022-01" db="EMBL/GenBank/DDBJ databases">
        <authorList>
            <person name="Yamashiro T."/>
            <person name="Shiraishi A."/>
            <person name="Satake H."/>
            <person name="Nakayama K."/>
        </authorList>
    </citation>
    <scope>NUCLEOTIDE SEQUENCE</scope>
</reference>
<feature type="region of interest" description="Disordered" evidence="1">
    <location>
        <begin position="761"/>
        <end position="814"/>
    </location>
</feature>
<dbReference type="SUPFAM" id="SSF56672">
    <property type="entry name" value="DNA/RNA polymerases"/>
    <property type="match status" value="1"/>
</dbReference>
<feature type="compositionally biased region" description="Basic and acidic residues" evidence="1">
    <location>
        <begin position="627"/>
        <end position="652"/>
    </location>
</feature>
<dbReference type="CDD" id="cd09272">
    <property type="entry name" value="RNase_HI_RT_Ty1"/>
    <property type="match status" value="1"/>
</dbReference>
<proteinExistence type="predicted"/>
<keyword evidence="4" id="KW-1185">Reference proteome</keyword>
<organism evidence="3 4">
    <name type="scientific">Tanacetum coccineum</name>
    <dbReference type="NCBI Taxonomy" id="301880"/>
    <lineage>
        <taxon>Eukaryota</taxon>
        <taxon>Viridiplantae</taxon>
        <taxon>Streptophyta</taxon>
        <taxon>Embryophyta</taxon>
        <taxon>Tracheophyta</taxon>
        <taxon>Spermatophyta</taxon>
        <taxon>Magnoliopsida</taxon>
        <taxon>eudicotyledons</taxon>
        <taxon>Gunneridae</taxon>
        <taxon>Pentapetalae</taxon>
        <taxon>asterids</taxon>
        <taxon>campanulids</taxon>
        <taxon>Asterales</taxon>
        <taxon>Asteraceae</taxon>
        <taxon>Asteroideae</taxon>
        <taxon>Anthemideae</taxon>
        <taxon>Anthemidinae</taxon>
        <taxon>Tanacetum</taxon>
    </lineage>
</organism>
<dbReference type="InterPro" id="IPR013103">
    <property type="entry name" value="RVT_2"/>
</dbReference>
<gene>
    <name evidence="3" type="ORF">Tco_1090374</name>
</gene>
<dbReference type="Proteomes" id="UP001151760">
    <property type="component" value="Unassembled WGS sequence"/>
</dbReference>
<protein>
    <submittedName>
        <fullName evidence="3">Retrovirus-related pol polyprotein from transposon TNT 1-94</fullName>
    </submittedName>
</protein>
<dbReference type="EMBL" id="BQNB010020335">
    <property type="protein sequence ID" value="GJT94856.1"/>
    <property type="molecule type" value="Genomic_DNA"/>
</dbReference>
<feature type="compositionally biased region" description="Basic residues" evidence="1">
    <location>
        <begin position="783"/>
        <end position="806"/>
    </location>
</feature>
<feature type="domain" description="Reverse transcriptase Ty1/copia-type" evidence="2">
    <location>
        <begin position="212"/>
        <end position="438"/>
    </location>
</feature>
<dbReference type="InterPro" id="IPR043502">
    <property type="entry name" value="DNA/RNA_pol_sf"/>
</dbReference>
<accession>A0ABQ5I556</accession>